<dbReference type="AlphaFoldDB" id="A0A0V1M3N6"/>
<dbReference type="EMBL" id="JYDO01000241">
    <property type="protein sequence ID" value="KRZ66477.1"/>
    <property type="molecule type" value="Genomic_DNA"/>
</dbReference>
<dbReference type="Proteomes" id="UP000054843">
    <property type="component" value="Unassembled WGS sequence"/>
</dbReference>
<accession>A0A0V1M3N6</accession>
<evidence type="ECO:0000313" key="1">
    <source>
        <dbReference type="EMBL" id="KRZ66477.1"/>
    </source>
</evidence>
<sequence length="88" mass="9792">MKTLRLSSACDCSFATAQVRSPTICGIPFLRNKDYSNLNNLVNSLFDDVSGERCCKRFLTLLSPIALALLRLTWGNQHLSYGAFFQAS</sequence>
<keyword evidence="2" id="KW-1185">Reference proteome</keyword>
<protein>
    <submittedName>
        <fullName evidence="1">Uncharacterized protein</fullName>
    </submittedName>
</protein>
<comment type="caution">
    <text evidence="1">The sequence shown here is derived from an EMBL/GenBank/DDBJ whole genome shotgun (WGS) entry which is preliminary data.</text>
</comment>
<proteinExistence type="predicted"/>
<organism evidence="1 2">
    <name type="scientific">Trichinella papuae</name>
    <dbReference type="NCBI Taxonomy" id="268474"/>
    <lineage>
        <taxon>Eukaryota</taxon>
        <taxon>Metazoa</taxon>
        <taxon>Ecdysozoa</taxon>
        <taxon>Nematoda</taxon>
        <taxon>Enoplea</taxon>
        <taxon>Dorylaimia</taxon>
        <taxon>Trichinellida</taxon>
        <taxon>Trichinellidae</taxon>
        <taxon>Trichinella</taxon>
    </lineage>
</organism>
<evidence type="ECO:0000313" key="2">
    <source>
        <dbReference type="Proteomes" id="UP000054843"/>
    </source>
</evidence>
<name>A0A0V1M3N6_9BILA</name>
<gene>
    <name evidence="1" type="ORF">T10_9050</name>
</gene>
<reference evidence="1 2" key="1">
    <citation type="submission" date="2015-01" db="EMBL/GenBank/DDBJ databases">
        <title>Evolution of Trichinella species and genotypes.</title>
        <authorList>
            <person name="Korhonen P.K."/>
            <person name="Edoardo P."/>
            <person name="Giuseppe L.R."/>
            <person name="Gasser R.B."/>
        </authorList>
    </citation>
    <scope>NUCLEOTIDE SEQUENCE [LARGE SCALE GENOMIC DNA]</scope>
    <source>
        <strain evidence="1">ISS1980</strain>
    </source>
</reference>